<evidence type="ECO:0000313" key="7">
    <source>
        <dbReference type="EMBL" id="EEB09479.1"/>
    </source>
</evidence>
<dbReference type="InterPro" id="IPR012978">
    <property type="entry name" value="HEAT_RRP12"/>
</dbReference>
<dbReference type="InterPro" id="IPR052087">
    <property type="entry name" value="RRP12"/>
</dbReference>
<feature type="region of interest" description="Disordered" evidence="4">
    <location>
        <begin position="968"/>
        <end position="1068"/>
    </location>
</feature>
<dbReference type="OMA" id="WKPFLPH"/>
<dbReference type="InterPro" id="IPR016024">
    <property type="entry name" value="ARM-type_fold"/>
</dbReference>
<feature type="compositionally biased region" description="Low complexity" evidence="4">
    <location>
        <begin position="1022"/>
        <end position="1039"/>
    </location>
</feature>
<keyword evidence="3" id="KW-0539">Nucleus</keyword>
<dbReference type="Proteomes" id="UP000001744">
    <property type="component" value="Unassembled WGS sequence"/>
</dbReference>
<dbReference type="OrthoDB" id="2192888at2759"/>
<dbReference type="STRING" id="402676.B6K7H5"/>
<accession>B6K7H5</accession>
<comment type="similarity">
    <text evidence="2">Belongs to the RRP12 family.</text>
</comment>
<reference evidence="7 8" key="1">
    <citation type="journal article" date="2011" name="Science">
        <title>Comparative functional genomics of the fission yeasts.</title>
        <authorList>
            <person name="Rhind N."/>
            <person name="Chen Z."/>
            <person name="Yassour M."/>
            <person name="Thompson D.A."/>
            <person name="Haas B.J."/>
            <person name="Habib N."/>
            <person name="Wapinski I."/>
            <person name="Roy S."/>
            <person name="Lin M.F."/>
            <person name="Heiman D.I."/>
            <person name="Young S.K."/>
            <person name="Furuya K."/>
            <person name="Guo Y."/>
            <person name="Pidoux A."/>
            <person name="Chen H.M."/>
            <person name="Robbertse B."/>
            <person name="Goldberg J.M."/>
            <person name="Aoki K."/>
            <person name="Bayne E.H."/>
            <person name="Berlin A.M."/>
            <person name="Desjardins C.A."/>
            <person name="Dobbs E."/>
            <person name="Dukaj L."/>
            <person name="Fan L."/>
            <person name="FitzGerald M.G."/>
            <person name="French C."/>
            <person name="Gujja S."/>
            <person name="Hansen K."/>
            <person name="Keifenheim D."/>
            <person name="Levin J.Z."/>
            <person name="Mosher R.A."/>
            <person name="Mueller C.A."/>
            <person name="Pfiffner J."/>
            <person name="Priest M."/>
            <person name="Russ C."/>
            <person name="Smialowska A."/>
            <person name="Swoboda P."/>
            <person name="Sykes S.M."/>
            <person name="Vaughn M."/>
            <person name="Vengrova S."/>
            <person name="Yoder R."/>
            <person name="Zeng Q."/>
            <person name="Allshire R."/>
            <person name="Baulcombe D."/>
            <person name="Birren B.W."/>
            <person name="Brown W."/>
            <person name="Ekwall K."/>
            <person name="Kellis M."/>
            <person name="Leatherwood J."/>
            <person name="Levin H."/>
            <person name="Margalit H."/>
            <person name="Martienssen R."/>
            <person name="Nieduszynski C.A."/>
            <person name="Spatafora J.W."/>
            <person name="Friedman N."/>
            <person name="Dalgaard J.Z."/>
            <person name="Baumann P."/>
            <person name="Niki H."/>
            <person name="Regev A."/>
            <person name="Nusbaum C."/>
        </authorList>
    </citation>
    <scope>NUCLEOTIDE SEQUENCE [LARGE SCALE GENOMIC DNA]</scope>
    <source>
        <strain evidence="8">yFS275 / FY16936</strain>
    </source>
</reference>
<keyword evidence="8" id="KW-1185">Reference proteome</keyword>
<dbReference type="JaponicusDB" id="SJAG_04687"/>
<protein>
    <submittedName>
        <fullName evidence="7">rRNA processing protein Rrp12-like protein</fullName>
    </submittedName>
</protein>
<proteinExistence type="inferred from homology"/>
<evidence type="ECO:0000256" key="4">
    <source>
        <dbReference type="SAM" id="MobiDB-lite"/>
    </source>
</evidence>
<dbReference type="InterPro" id="IPR011989">
    <property type="entry name" value="ARM-like"/>
</dbReference>
<feature type="region of interest" description="Disordered" evidence="4">
    <location>
        <begin position="342"/>
        <end position="364"/>
    </location>
</feature>
<feature type="compositionally biased region" description="Polar residues" evidence="4">
    <location>
        <begin position="995"/>
        <end position="1021"/>
    </location>
</feature>
<gene>
    <name evidence="7" type="ORF">SJAG_04687</name>
</gene>
<dbReference type="GeneID" id="7051477"/>
<feature type="compositionally biased region" description="Basic and acidic residues" evidence="4">
    <location>
        <begin position="349"/>
        <end position="359"/>
    </location>
</feature>
<dbReference type="Pfam" id="PF08161">
    <property type="entry name" value="RRP12_HEAT"/>
    <property type="match status" value="1"/>
</dbReference>
<comment type="subcellular location">
    <subcellularLocation>
        <location evidence="1">Nucleus</location>
    </subcellularLocation>
</comment>
<evidence type="ECO:0000259" key="6">
    <source>
        <dbReference type="Pfam" id="PF25772"/>
    </source>
</evidence>
<name>B6K7H5_SCHJY</name>
<dbReference type="EMBL" id="KE651168">
    <property type="protein sequence ID" value="EEB09479.1"/>
    <property type="molecule type" value="Genomic_DNA"/>
</dbReference>
<organism evidence="7 8">
    <name type="scientific">Schizosaccharomyces japonicus (strain yFS275 / FY16936)</name>
    <name type="common">Fission yeast</name>
    <dbReference type="NCBI Taxonomy" id="402676"/>
    <lineage>
        <taxon>Eukaryota</taxon>
        <taxon>Fungi</taxon>
        <taxon>Dikarya</taxon>
        <taxon>Ascomycota</taxon>
        <taxon>Taphrinomycotina</taxon>
        <taxon>Schizosaccharomycetes</taxon>
        <taxon>Schizosaccharomycetales</taxon>
        <taxon>Schizosaccharomycetaceae</taxon>
        <taxon>Schizosaccharomyces</taxon>
    </lineage>
</organism>
<feature type="compositionally biased region" description="Basic and acidic residues" evidence="4">
    <location>
        <begin position="968"/>
        <end position="978"/>
    </location>
</feature>
<dbReference type="Gene3D" id="1.25.10.10">
    <property type="entry name" value="Leucine-rich Repeat Variant"/>
    <property type="match status" value="1"/>
</dbReference>
<evidence type="ECO:0000259" key="5">
    <source>
        <dbReference type="Pfam" id="PF08161"/>
    </source>
</evidence>
<dbReference type="AlphaFoldDB" id="B6K7H5"/>
<dbReference type="Pfam" id="PF25772">
    <property type="entry name" value="HEAT_RRP12_N"/>
    <property type="match status" value="1"/>
</dbReference>
<dbReference type="VEuPathDB" id="FungiDB:SJAG_04687"/>
<evidence type="ECO:0000256" key="3">
    <source>
        <dbReference type="ARBA" id="ARBA00023242"/>
    </source>
</evidence>
<dbReference type="PANTHER" id="PTHR48287">
    <property type="entry name" value="ARM REPEAT SUPERFAMILY PROTEIN"/>
    <property type="match status" value="1"/>
</dbReference>
<evidence type="ECO:0000256" key="2">
    <source>
        <dbReference type="ARBA" id="ARBA00007690"/>
    </source>
</evidence>
<dbReference type="RefSeq" id="XP_002175772.1">
    <property type="nucleotide sequence ID" value="XM_002175736.2"/>
</dbReference>
<dbReference type="GO" id="GO:0005634">
    <property type="term" value="C:nucleus"/>
    <property type="evidence" value="ECO:0007669"/>
    <property type="project" value="UniProtKB-SubCell"/>
</dbReference>
<sequence length="1068" mass="120284">MDGLEERLNVIRSHVKSKLENQQLPALVLTTIDKSIKKTKQKPGPEVYMTALVALVQQDAFSDEKLQYSVVYLLSMILPETKSASRVPLCKSLLPILEGLTKTANQNAPVVRCAISCHASLVEAAVMEQSEGNKELVENSVEFLFLFTIDARPKIRKRAVECLQGLLQRDERIGITIARVFVRKLLNMLDEAGKKNSQSEKSKDAGQSSTDSDGSKAYTDILHVFQLLNSLLHLSQMEAQELGTLILAVVRFVDANVVQNGYVYKSLAEFLENAVEERVDALSDTQLSELVKELLQKWDILPGPAAFALAALTQRLPNQGLKQLDLLIEQLIHALTQTNTNKPSVMGEKGTEVAEERKPGTQLTSPYEHSSVVFVDRLQAAFGKKSVAPTLSGKAATLINRKFLQNAANTGPYAFACVCAFLRKLLRFATPEHEKEYCILLTNLHSFLTRKELSMQKSVHDLVGAFIQTFHTRSLVEAFRLSSKGELSRLEKTKWFVQVMQKNVQCDELNVYKSIFFPAAMNGSKAWWSLLPAYCKEPTDAENAIDEDFVRNLAGALIQQKVSRQPILSALELLVENNAQAQKALLPFAENIMGTLGNLVFELSEDVVLQQKTLHTLCSIYRVAEPIQESFITTIIQHLRTFLTSTKRQENDEKQAKVAATMLPQLLRYAPDQTWRPLSELLAVLLTDEGMQSIDFLKQNRFLYRLLKAALLNERMSKKLQPRISSFCQGLVELPVNVVSQDPSTALERMSTWRLLLELLPENDLHVLPPIIEEIILTSKHEEEEVREEAYGLLIQMGEKCKQGGRIEQSRIDGLGEDAPSVDATLDEFLMMMVAILVDPTAQHAPVAITALSRIVYEFREDIGSDMLNTLFETVETYLGGKHHESARSSIGFVKMFVTSFPASALEARLNTLMPMLFRWLKEHNAYVKLKAKQLVDRMIRVFGVQKLGQFTEDEDDKKWLNKVNSVREARGKKQSTKDEDEEMQEAESDGETKFTAQKAQRFKSNSTNTQRSSQHSSQGSTRRFTQRPTQRPSRTTSFDSSSNMKKRRNDDTHKSGRGGAKMRRKGR</sequence>
<feature type="domain" description="RRP12 N-terminal HEAT" evidence="6">
    <location>
        <begin position="20"/>
        <end position="234"/>
    </location>
</feature>
<dbReference type="SUPFAM" id="SSF48371">
    <property type="entry name" value="ARM repeat"/>
    <property type="match status" value="1"/>
</dbReference>
<dbReference type="PANTHER" id="PTHR48287:SF1">
    <property type="entry name" value="ARM REPEAT SUPERFAMILY PROTEIN"/>
    <property type="match status" value="1"/>
</dbReference>
<dbReference type="HOGENOM" id="CLU_299602_0_0_1"/>
<evidence type="ECO:0000313" key="8">
    <source>
        <dbReference type="Proteomes" id="UP000001744"/>
    </source>
</evidence>
<evidence type="ECO:0000256" key="1">
    <source>
        <dbReference type="ARBA" id="ARBA00004123"/>
    </source>
</evidence>
<feature type="compositionally biased region" description="Acidic residues" evidence="4">
    <location>
        <begin position="979"/>
        <end position="990"/>
    </location>
</feature>
<dbReference type="eggNOG" id="KOG1248">
    <property type="taxonomic scope" value="Eukaryota"/>
</dbReference>
<feature type="domain" description="RRP12 HEAT" evidence="5">
    <location>
        <begin position="528"/>
        <end position="583"/>
    </location>
</feature>
<dbReference type="InterPro" id="IPR057860">
    <property type="entry name" value="HEAT_RRP12_N"/>
</dbReference>